<dbReference type="GO" id="GO:0003729">
    <property type="term" value="F:mRNA binding"/>
    <property type="evidence" value="ECO:0007669"/>
    <property type="project" value="UniProtKB-ARBA"/>
</dbReference>
<dbReference type="FunFam" id="1.25.40.10:FF:000073">
    <property type="entry name" value="Pentatricopeptide repeat-containing protein chloroplastic"/>
    <property type="match status" value="1"/>
</dbReference>
<feature type="repeat" description="PPR" evidence="3">
    <location>
        <begin position="385"/>
        <end position="422"/>
    </location>
</feature>
<keyword evidence="1" id="KW-0677">Repeat</keyword>
<organism evidence="4">
    <name type="scientific">Ananas comosus var. bracteatus</name>
    <name type="common">red pineapple</name>
    <dbReference type="NCBI Taxonomy" id="296719"/>
    <lineage>
        <taxon>Eukaryota</taxon>
        <taxon>Viridiplantae</taxon>
        <taxon>Streptophyta</taxon>
        <taxon>Embryophyta</taxon>
        <taxon>Tracheophyta</taxon>
        <taxon>Spermatophyta</taxon>
        <taxon>Magnoliopsida</taxon>
        <taxon>Liliopsida</taxon>
        <taxon>Poales</taxon>
        <taxon>Bromeliaceae</taxon>
        <taxon>Bromelioideae</taxon>
        <taxon>Ananas</taxon>
    </lineage>
</organism>
<feature type="repeat" description="PPR" evidence="3">
    <location>
        <begin position="212"/>
        <end position="246"/>
    </location>
</feature>
<feature type="repeat" description="PPR" evidence="3">
    <location>
        <begin position="63"/>
        <end position="97"/>
    </location>
</feature>
<keyword evidence="2" id="KW-0809">Transit peptide</keyword>
<evidence type="ECO:0000256" key="2">
    <source>
        <dbReference type="ARBA" id="ARBA00022946"/>
    </source>
</evidence>
<evidence type="ECO:0000256" key="1">
    <source>
        <dbReference type="ARBA" id="ARBA00022737"/>
    </source>
</evidence>
<gene>
    <name evidence="4" type="ORF">CB5_LOCUS18609</name>
</gene>
<sequence>MTQILSTCLHLPLHRPLHQRTPTNTNGASPSTIQLLRSSASQRDAILASSLHAALLKSGLRSDLFVANALLDAYLKNGLLSSAANLFDEMPQRDVASWTSLISGLTRCKAAKAAVFAFLDMLGTHGEAYDTAAADGDEEAAALCPNEFTVSAFLQACGHIKDVKLGTMVHAYIVKNGFFSDSFVANSLIDMYAKIGSAASAEKLVRRLRCRGVVSWTAALSGCVLNEMFEKALELFTMMLKDGILPNTVTMLSIIQACSLSHEPSFLRWVHAWATKLELDRNDLIANSLIEMYAKNGFLEEGVKAFYMFYLFDGKVCSDASVVAAIVHGCSLLGSLKHVKEIHAYLTKAGFFPCTVIENSVMGVYAKHGRVDDAHLVFERMVQRDTVSWNTMISCFVKNDRAGNALEFLGLFHKLSRIGLQPDFVTILSSIQACSEVASLQQGQVLHSYVIKSGFDVDVYVCNALIDMYAKSGRIDFAELMFREIGFGFKDISSWNSMIAAYGIHGDGSSAMRVFDRLKNEGNHSPNAVTFACVISACGHAGFTEEGYECFKSMKRDYGIEPRTEHYASMVDLFGRSGKLREAAEFIKDMPIQPGPSVWGALLGACGLHRNVEIAEKAAKELAVLEPESDIWKVSLSNVYASVGKWGDWAKVRASMKSKGSRKEAGWSSVEVRGMERYRFTVADTRHPESERIYEVWRSINKHIADAAAAADAYLWN</sequence>
<dbReference type="PROSITE" id="PS51375">
    <property type="entry name" value="PPR"/>
    <property type="match status" value="5"/>
</dbReference>
<name>A0A6V7PXH0_ANACO</name>
<dbReference type="Gene3D" id="1.25.40.10">
    <property type="entry name" value="Tetratricopeptide repeat domain"/>
    <property type="match status" value="4"/>
</dbReference>
<protein>
    <recommendedName>
        <fullName evidence="5">Pentatricopeptide repeat-containing protein</fullName>
    </recommendedName>
</protein>
<dbReference type="FunFam" id="1.25.40.10:FF:000090">
    <property type="entry name" value="Pentatricopeptide repeat-containing protein, chloroplastic"/>
    <property type="match status" value="1"/>
</dbReference>
<dbReference type="EMBL" id="LR862153">
    <property type="protein sequence ID" value="CAD1835398.1"/>
    <property type="molecule type" value="Genomic_DNA"/>
</dbReference>
<dbReference type="NCBIfam" id="TIGR00756">
    <property type="entry name" value="PPR"/>
    <property type="match status" value="6"/>
</dbReference>
<dbReference type="InterPro" id="IPR011990">
    <property type="entry name" value="TPR-like_helical_dom_sf"/>
</dbReference>
<dbReference type="Pfam" id="PF20431">
    <property type="entry name" value="E_motif"/>
    <property type="match status" value="1"/>
</dbReference>
<dbReference type="AlphaFoldDB" id="A0A6V7PXH0"/>
<feature type="repeat" description="PPR" evidence="3">
    <location>
        <begin position="527"/>
        <end position="562"/>
    </location>
</feature>
<dbReference type="Pfam" id="PF13041">
    <property type="entry name" value="PPR_2"/>
    <property type="match status" value="2"/>
</dbReference>
<dbReference type="PANTHER" id="PTHR47926:SF513">
    <property type="entry name" value="PENTATRICOPEPTIDE REPEAT-CONTAINING PROTEIN"/>
    <property type="match status" value="1"/>
</dbReference>
<evidence type="ECO:0000256" key="3">
    <source>
        <dbReference type="PROSITE-ProRule" id="PRU00708"/>
    </source>
</evidence>
<evidence type="ECO:0000313" key="4">
    <source>
        <dbReference type="EMBL" id="CAD1835398.1"/>
    </source>
</evidence>
<dbReference type="PANTHER" id="PTHR47926">
    <property type="entry name" value="PENTATRICOPEPTIDE REPEAT-CONTAINING PROTEIN"/>
    <property type="match status" value="1"/>
</dbReference>
<reference evidence="4" key="1">
    <citation type="submission" date="2020-07" db="EMBL/GenBank/DDBJ databases">
        <authorList>
            <person name="Lin J."/>
        </authorList>
    </citation>
    <scope>NUCLEOTIDE SEQUENCE</scope>
</reference>
<accession>A0A6V7PXH0</accession>
<dbReference type="InterPro" id="IPR046960">
    <property type="entry name" value="PPR_At4g14850-like_plant"/>
</dbReference>
<dbReference type="Pfam" id="PF01535">
    <property type="entry name" value="PPR"/>
    <property type="match status" value="6"/>
</dbReference>
<dbReference type="InterPro" id="IPR002885">
    <property type="entry name" value="PPR_rpt"/>
</dbReference>
<dbReference type="GO" id="GO:0009451">
    <property type="term" value="P:RNA modification"/>
    <property type="evidence" value="ECO:0007669"/>
    <property type="project" value="InterPro"/>
</dbReference>
<proteinExistence type="predicted"/>
<feature type="repeat" description="PPR" evidence="3">
    <location>
        <begin position="491"/>
        <end position="525"/>
    </location>
</feature>
<dbReference type="InterPro" id="IPR046848">
    <property type="entry name" value="E_motif"/>
</dbReference>
<evidence type="ECO:0008006" key="5">
    <source>
        <dbReference type="Google" id="ProtNLM"/>
    </source>
</evidence>